<name>A0ABN1ZYS7_9MICO</name>
<feature type="compositionally biased region" description="Low complexity" evidence="2">
    <location>
        <begin position="222"/>
        <end position="250"/>
    </location>
</feature>
<feature type="compositionally biased region" description="Low complexity" evidence="2">
    <location>
        <begin position="136"/>
        <end position="209"/>
    </location>
</feature>
<feature type="compositionally biased region" description="Polar residues" evidence="2">
    <location>
        <begin position="43"/>
        <end position="55"/>
    </location>
</feature>
<dbReference type="CDD" id="cd22684">
    <property type="entry name" value="FHA_GarA_OdhI-like"/>
    <property type="match status" value="1"/>
</dbReference>
<dbReference type="SUPFAM" id="SSF49879">
    <property type="entry name" value="SMAD/FHA domain"/>
    <property type="match status" value="1"/>
</dbReference>
<dbReference type="RefSeq" id="WP_173153064.1">
    <property type="nucleotide sequence ID" value="NZ_BAAALX010000001.1"/>
</dbReference>
<dbReference type="PROSITE" id="PS50006">
    <property type="entry name" value="FHA_DOMAIN"/>
    <property type="match status" value="1"/>
</dbReference>
<dbReference type="Proteomes" id="UP001500177">
    <property type="component" value="Unassembled WGS sequence"/>
</dbReference>
<feature type="compositionally biased region" description="Polar residues" evidence="2">
    <location>
        <begin position="1"/>
        <end position="24"/>
    </location>
</feature>
<reference evidence="4 5" key="1">
    <citation type="journal article" date="2019" name="Int. J. Syst. Evol. Microbiol.">
        <title>The Global Catalogue of Microorganisms (GCM) 10K type strain sequencing project: providing services to taxonomists for standard genome sequencing and annotation.</title>
        <authorList>
            <consortium name="The Broad Institute Genomics Platform"/>
            <consortium name="The Broad Institute Genome Sequencing Center for Infectious Disease"/>
            <person name="Wu L."/>
            <person name="Ma J."/>
        </authorList>
    </citation>
    <scope>NUCLEOTIDE SEQUENCE [LARGE SCALE GENOMIC DNA]</scope>
    <source>
        <strain evidence="4 5">JCM 13318</strain>
    </source>
</reference>
<dbReference type="Pfam" id="PF00498">
    <property type="entry name" value="FHA"/>
    <property type="match status" value="1"/>
</dbReference>
<evidence type="ECO:0000313" key="5">
    <source>
        <dbReference type="Proteomes" id="UP001500177"/>
    </source>
</evidence>
<feature type="domain" description="FHA" evidence="3">
    <location>
        <begin position="312"/>
        <end position="361"/>
    </location>
</feature>
<organism evidence="4 5">
    <name type="scientific">Brevibacterium permense</name>
    <dbReference type="NCBI Taxonomy" id="234834"/>
    <lineage>
        <taxon>Bacteria</taxon>
        <taxon>Bacillati</taxon>
        <taxon>Actinomycetota</taxon>
        <taxon>Actinomycetes</taxon>
        <taxon>Micrococcales</taxon>
        <taxon>Brevibacteriaceae</taxon>
        <taxon>Brevibacterium</taxon>
    </lineage>
</organism>
<evidence type="ECO:0000256" key="2">
    <source>
        <dbReference type="SAM" id="MobiDB-lite"/>
    </source>
</evidence>
<feature type="region of interest" description="Disordered" evidence="2">
    <location>
        <begin position="1"/>
        <end position="283"/>
    </location>
</feature>
<keyword evidence="1" id="KW-0597">Phosphoprotein</keyword>
<sequence>MSQNHDQNRPTPSQPWYDNGQVPQSKKFPFGAGNGNGADESATRMNPQVDQNGRGNTPPYGQQPADDAPPAPQYGNGQNHGGTPQGDQQYGNGQQFGGTPQGGQNYGGTPQGGQQYGNGQQFGGTPQGGQNYGASQPASQPYAGQGQGSQGQPQYQPQNYGQQQSGQPQGSQGQTQYGSNGAGQFAQPQGSQGQQQNYPQQGGQQQYGSNGAGQYGQFDPNQQRGSQPGPGQYGQPQSGQAQSGQPQGAPTNGGQGPSNDSGSQQFQGILDPHTGEIHPVPDLDGLQDADALLVVVSGPDSGSQILLDTDVVTVGRSPNADIFLDDVTVSRKHAEFIRTPSGFTLRDTGSLNGTYVGRQLIDSIELQNGADVQIGKFRMIFQQRPRS</sequence>
<dbReference type="InterPro" id="IPR008984">
    <property type="entry name" value="SMAD_FHA_dom_sf"/>
</dbReference>
<dbReference type="SMART" id="SM00240">
    <property type="entry name" value="FHA"/>
    <property type="match status" value="1"/>
</dbReference>
<evidence type="ECO:0000256" key="1">
    <source>
        <dbReference type="ARBA" id="ARBA00022553"/>
    </source>
</evidence>
<evidence type="ECO:0000313" key="4">
    <source>
        <dbReference type="EMBL" id="GAA1507412.1"/>
    </source>
</evidence>
<proteinExistence type="predicted"/>
<dbReference type="Gene3D" id="2.60.200.20">
    <property type="match status" value="1"/>
</dbReference>
<keyword evidence="5" id="KW-1185">Reference proteome</keyword>
<protein>
    <recommendedName>
        <fullName evidence="3">FHA domain-containing protein</fullName>
    </recommendedName>
</protein>
<gene>
    <name evidence="4" type="ORF">GCM10009690_07980</name>
</gene>
<feature type="compositionally biased region" description="Polar residues" evidence="2">
    <location>
        <begin position="257"/>
        <end position="267"/>
    </location>
</feature>
<dbReference type="EMBL" id="BAAALX010000001">
    <property type="protein sequence ID" value="GAA1507412.1"/>
    <property type="molecule type" value="Genomic_DNA"/>
</dbReference>
<evidence type="ECO:0000259" key="3">
    <source>
        <dbReference type="PROSITE" id="PS50006"/>
    </source>
</evidence>
<dbReference type="InterPro" id="IPR000253">
    <property type="entry name" value="FHA_dom"/>
</dbReference>
<accession>A0ABN1ZYS7</accession>
<comment type="caution">
    <text evidence="4">The sequence shown here is derived from an EMBL/GenBank/DDBJ whole genome shotgun (WGS) entry which is preliminary data.</text>
</comment>
<feature type="compositionally biased region" description="Gly residues" evidence="2">
    <location>
        <begin position="94"/>
        <end position="131"/>
    </location>
</feature>